<dbReference type="EMBL" id="AP021874">
    <property type="protein sequence ID" value="BBO66573.1"/>
    <property type="molecule type" value="Genomic_DNA"/>
</dbReference>
<evidence type="ECO:0000259" key="1">
    <source>
        <dbReference type="Pfam" id="PF01977"/>
    </source>
</evidence>
<dbReference type="Gene3D" id="3.40.1670.10">
    <property type="entry name" value="UbiD C-terminal domain-like"/>
    <property type="match status" value="1"/>
</dbReference>
<feature type="domain" description="3-octaprenyl-4-hydroxybenzoate carboxy-lyase-like N-terminal" evidence="2">
    <location>
        <begin position="10"/>
        <end position="87"/>
    </location>
</feature>
<evidence type="ECO:0000313" key="4">
    <source>
        <dbReference type="EMBL" id="BBO66573.1"/>
    </source>
</evidence>
<dbReference type="AlphaFoldDB" id="A0A5K7YD60"/>
<name>A0A5K7YD60_9BACT</name>
<dbReference type="RefSeq" id="WP_167527564.1">
    <property type="nucleotide sequence ID" value="NZ_AP021874.1"/>
</dbReference>
<dbReference type="PANTHER" id="PTHR30108">
    <property type="entry name" value="3-OCTAPRENYL-4-HYDROXYBENZOATE CARBOXY-LYASE-RELATED"/>
    <property type="match status" value="1"/>
</dbReference>
<dbReference type="InterPro" id="IPR049381">
    <property type="entry name" value="UbiD-like_C"/>
</dbReference>
<evidence type="ECO:0000259" key="2">
    <source>
        <dbReference type="Pfam" id="PF20695"/>
    </source>
</evidence>
<feature type="domain" description="3-octaprenyl-4-hydroxybenzoate carboxy-lyase-like C-terminal" evidence="3">
    <location>
        <begin position="320"/>
        <end position="443"/>
    </location>
</feature>
<evidence type="ECO:0000313" key="5">
    <source>
        <dbReference type="Proteomes" id="UP000427906"/>
    </source>
</evidence>
<evidence type="ECO:0000259" key="3">
    <source>
        <dbReference type="Pfam" id="PF20696"/>
    </source>
</evidence>
<dbReference type="GO" id="GO:0016831">
    <property type="term" value="F:carboxy-lyase activity"/>
    <property type="evidence" value="ECO:0007669"/>
    <property type="project" value="InterPro"/>
</dbReference>
<sequence length="593" mass="65817">MSFIDLRDFLAHLEKAGDLARIRVPVDADQEMTIIQHRAMAAGGPALLFENVVGSPYRVVTSLFGTRRRTDLAFGGDPAALGQRVLRLSRTLMPPSVKGMVRARRDLLALSTARMRKVGNGPIMDTVADPPDLNRLPVLTCWPDDGGPFFTLPLVHTTDPDNGSGNLGIYRLQRFDGRSTGMHWQIEKGGGFHFHRASSMNRPLPVSVILGGPPSLIAAAVTALPEGIDERLLAAYMMNRPLDVIHRSATGHRVPARAEFILEGTVTPGDMQWEGPFGDHFGHYSHAADYPVFRVRRVLARKDAIFPATVVGKPVQEDFYMGEAIQEMTLPLLKIIRPAVADLWAYPETGFHALAVMSVDERYPREALKHTLGMLGEGQVSLTKVMITVDRRVNVRDMAAVSHALWRHLDARSGIHLLAPTAQDTLDFTGPAMNTGSRLILMATGGDGRPLRGEPPRHVPAPADLHPHVRDTAALGPAFLMVQVKAACRDIAPLRRQLRHHRSARDYLFHIIVSDDVPLTDRTLMLWGWFTRFDPLADLYPAGRTVVGNRLIFDFPITIDARWKTGYPKPVEFDPDVEKRVDRMWKTLGLPDC</sequence>
<keyword evidence="5" id="KW-1185">Reference proteome</keyword>
<proteinExistence type="predicted"/>
<dbReference type="GO" id="GO:0005737">
    <property type="term" value="C:cytoplasm"/>
    <property type="evidence" value="ECO:0007669"/>
    <property type="project" value="TreeGrafter"/>
</dbReference>
<dbReference type="PANTHER" id="PTHR30108:SF7">
    <property type="entry name" value="3-POLYPRENYL-4-HYDROXYBENZOATE DECARBOXYLASE"/>
    <property type="match status" value="1"/>
</dbReference>
<dbReference type="InterPro" id="IPR048304">
    <property type="entry name" value="UbiD_Rift_dom"/>
</dbReference>
<gene>
    <name evidence="4" type="ORF">DSCA_05030</name>
</gene>
<dbReference type="KEGG" id="dalk:DSCA_05030"/>
<dbReference type="Pfam" id="PF20696">
    <property type="entry name" value="UbiD_C"/>
    <property type="match status" value="1"/>
</dbReference>
<dbReference type="InterPro" id="IPR049383">
    <property type="entry name" value="UbiD-like_N"/>
</dbReference>
<organism evidence="4 5">
    <name type="scientific">Desulfosarcina alkanivorans</name>
    <dbReference type="NCBI Taxonomy" id="571177"/>
    <lineage>
        <taxon>Bacteria</taxon>
        <taxon>Pseudomonadati</taxon>
        <taxon>Thermodesulfobacteriota</taxon>
        <taxon>Desulfobacteria</taxon>
        <taxon>Desulfobacterales</taxon>
        <taxon>Desulfosarcinaceae</taxon>
        <taxon>Desulfosarcina</taxon>
    </lineage>
</organism>
<reference evidence="4 5" key="1">
    <citation type="submission" date="2019-11" db="EMBL/GenBank/DDBJ databases">
        <title>Comparative genomics of hydrocarbon-degrading Desulfosarcina strains.</title>
        <authorList>
            <person name="Watanabe M."/>
            <person name="Kojima H."/>
            <person name="Fukui M."/>
        </authorList>
    </citation>
    <scope>NUCLEOTIDE SEQUENCE [LARGE SCALE GENOMIC DNA]</scope>
    <source>
        <strain evidence="4 5">PL12</strain>
    </source>
</reference>
<feature type="domain" description="3-octaprenyl-4-hydroxybenzoate carboxy-lyase-like Rift-related" evidence="1">
    <location>
        <begin position="119"/>
        <end position="314"/>
    </location>
</feature>
<dbReference type="NCBIfam" id="TIGR00148">
    <property type="entry name" value="UbiD family decarboxylase"/>
    <property type="match status" value="1"/>
</dbReference>
<protein>
    <submittedName>
        <fullName evidence="4">Menaquinone biosynthesis decarboxylase</fullName>
    </submittedName>
</protein>
<dbReference type="SUPFAM" id="SSF50475">
    <property type="entry name" value="FMN-binding split barrel"/>
    <property type="match status" value="1"/>
</dbReference>
<dbReference type="Pfam" id="PF20695">
    <property type="entry name" value="UbiD_N"/>
    <property type="match status" value="1"/>
</dbReference>
<dbReference type="InterPro" id="IPR002830">
    <property type="entry name" value="UbiD"/>
</dbReference>
<dbReference type="Pfam" id="PF01977">
    <property type="entry name" value="UbiD"/>
    <property type="match status" value="1"/>
</dbReference>
<accession>A0A5K7YD60</accession>
<dbReference type="SUPFAM" id="SSF143968">
    <property type="entry name" value="UbiD C-terminal domain-like"/>
    <property type="match status" value="2"/>
</dbReference>
<dbReference type="Proteomes" id="UP000427906">
    <property type="component" value="Chromosome"/>
</dbReference>